<protein>
    <submittedName>
        <fullName evidence="3">Uncharacterized protein</fullName>
    </submittedName>
</protein>
<dbReference type="InterPro" id="IPR013126">
    <property type="entry name" value="Hsp_70_fam"/>
</dbReference>
<dbReference type="AlphaFoldDB" id="A0AAN7M4L4"/>
<evidence type="ECO:0000256" key="1">
    <source>
        <dbReference type="ARBA" id="ARBA00022741"/>
    </source>
</evidence>
<keyword evidence="1" id="KW-0547">Nucleotide-binding</keyword>
<dbReference type="SUPFAM" id="SSF100934">
    <property type="entry name" value="Heat shock protein 70kD (HSP70), C-terminal subdomain"/>
    <property type="match status" value="1"/>
</dbReference>
<name>A0AAN7M4L4_TRANT</name>
<sequence length="144" mass="16621">MAQEAEKYRSEDEEHKKKVEAKNVLENYAYNVRNTIKDNKICAKLSANDMFEVFIRLPASDLFRFKWISLDGEKYAISKLYGKDDAPKWILNGDILDSCDGLLLIKVHFNTGEEDLAVCNPITRSYSAACIAYFGWMVKWSYCL</sequence>
<dbReference type="Proteomes" id="UP001346149">
    <property type="component" value="Unassembled WGS sequence"/>
</dbReference>
<evidence type="ECO:0000313" key="3">
    <source>
        <dbReference type="EMBL" id="KAK4799215.1"/>
    </source>
</evidence>
<organism evidence="3 4">
    <name type="scientific">Trapa natans</name>
    <name type="common">Water chestnut</name>
    <dbReference type="NCBI Taxonomy" id="22666"/>
    <lineage>
        <taxon>Eukaryota</taxon>
        <taxon>Viridiplantae</taxon>
        <taxon>Streptophyta</taxon>
        <taxon>Embryophyta</taxon>
        <taxon>Tracheophyta</taxon>
        <taxon>Spermatophyta</taxon>
        <taxon>Magnoliopsida</taxon>
        <taxon>eudicotyledons</taxon>
        <taxon>Gunneridae</taxon>
        <taxon>Pentapetalae</taxon>
        <taxon>rosids</taxon>
        <taxon>malvids</taxon>
        <taxon>Myrtales</taxon>
        <taxon>Lythraceae</taxon>
        <taxon>Trapa</taxon>
    </lineage>
</organism>
<dbReference type="Pfam" id="PF00012">
    <property type="entry name" value="HSP70"/>
    <property type="match status" value="1"/>
</dbReference>
<dbReference type="GO" id="GO:0005524">
    <property type="term" value="F:ATP binding"/>
    <property type="evidence" value="ECO:0007669"/>
    <property type="project" value="UniProtKB-KW"/>
</dbReference>
<evidence type="ECO:0000313" key="4">
    <source>
        <dbReference type="Proteomes" id="UP001346149"/>
    </source>
</evidence>
<keyword evidence="2" id="KW-0067">ATP-binding</keyword>
<keyword evidence="4" id="KW-1185">Reference proteome</keyword>
<proteinExistence type="predicted"/>
<dbReference type="EMBL" id="JAXQNO010000004">
    <property type="protein sequence ID" value="KAK4799215.1"/>
    <property type="molecule type" value="Genomic_DNA"/>
</dbReference>
<comment type="caution">
    <text evidence="3">The sequence shown here is derived from an EMBL/GenBank/DDBJ whole genome shotgun (WGS) entry which is preliminary data.</text>
</comment>
<reference evidence="3 4" key="1">
    <citation type="journal article" date="2023" name="Hortic Res">
        <title>Pangenome of water caltrop reveals structural variations and asymmetric subgenome divergence after allopolyploidization.</title>
        <authorList>
            <person name="Zhang X."/>
            <person name="Chen Y."/>
            <person name="Wang L."/>
            <person name="Yuan Y."/>
            <person name="Fang M."/>
            <person name="Shi L."/>
            <person name="Lu R."/>
            <person name="Comes H.P."/>
            <person name="Ma Y."/>
            <person name="Chen Y."/>
            <person name="Huang G."/>
            <person name="Zhou Y."/>
            <person name="Zheng Z."/>
            <person name="Qiu Y."/>
        </authorList>
    </citation>
    <scope>NUCLEOTIDE SEQUENCE [LARGE SCALE GENOMIC DNA]</scope>
    <source>
        <strain evidence="3">F231</strain>
    </source>
</reference>
<dbReference type="InterPro" id="IPR029048">
    <property type="entry name" value="HSP70_C_sf"/>
</dbReference>
<dbReference type="Gene3D" id="1.20.1270.10">
    <property type="match status" value="1"/>
</dbReference>
<gene>
    <name evidence="3" type="ORF">SAY86_024580</name>
</gene>
<dbReference type="GO" id="GO:0140662">
    <property type="term" value="F:ATP-dependent protein folding chaperone"/>
    <property type="evidence" value="ECO:0007669"/>
    <property type="project" value="InterPro"/>
</dbReference>
<accession>A0AAN7M4L4</accession>
<evidence type="ECO:0000256" key="2">
    <source>
        <dbReference type="ARBA" id="ARBA00022840"/>
    </source>
</evidence>